<keyword evidence="3" id="KW-0731">Sigma factor</keyword>
<dbReference type="EMBL" id="JACNYL010000006">
    <property type="protein sequence ID" value="MBD1423729.1"/>
    <property type="molecule type" value="Genomic_DNA"/>
</dbReference>
<comment type="caution">
    <text evidence="7">The sequence shown here is derived from an EMBL/GenBank/DDBJ whole genome shotgun (WGS) entry which is preliminary data.</text>
</comment>
<dbReference type="NCBIfam" id="TIGR02937">
    <property type="entry name" value="sigma70-ECF"/>
    <property type="match status" value="1"/>
</dbReference>
<evidence type="ECO:0000256" key="4">
    <source>
        <dbReference type="ARBA" id="ARBA00023163"/>
    </source>
</evidence>
<dbReference type="InterPro" id="IPR013249">
    <property type="entry name" value="RNA_pol_sigma70_r4_t2"/>
</dbReference>
<dbReference type="Pfam" id="PF08281">
    <property type="entry name" value="Sigma70_r4_2"/>
    <property type="match status" value="1"/>
</dbReference>
<evidence type="ECO:0000256" key="1">
    <source>
        <dbReference type="ARBA" id="ARBA00010641"/>
    </source>
</evidence>
<dbReference type="SUPFAM" id="SSF88946">
    <property type="entry name" value="Sigma2 domain of RNA polymerase sigma factors"/>
    <property type="match status" value="1"/>
</dbReference>
<organism evidence="7 8">
    <name type="scientific">Sphingobacterium chuzhouense</name>
    <dbReference type="NCBI Taxonomy" id="1742264"/>
    <lineage>
        <taxon>Bacteria</taxon>
        <taxon>Pseudomonadati</taxon>
        <taxon>Bacteroidota</taxon>
        <taxon>Sphingobacteriia</taxon>
        <taxon>Sphingobacteriales</taxon>
        <taxon>Sphingobacteriaceae</taxon>
        <taxon>Sphingobacterium</taxon>
    </lineage>
</organism>
<sequence length="176" mass="21020">MEAINDSGYVIDEKTFNELYNAHWRDLLRYTYHFCGDLAVAEELVQDVFLSVWQRRETIGSVDMRFDRYLRRAIRYKIIDTQRAKTNEKKYECEQQLNPDTTISNQTEEAILFDDLNEQIDRLLDQLPVKCHQVYKLNRKQGMDKKEIADALSLSEKTVDHYLYNALMYLRLHLSK</sequence>
<evidence type="ECO:0000259" key="6">
    <source>
        <dbReference type="Pfam" id="PF08281"/>
    </source>
</evidence>
<dbReference type="Proteomes" id="UP000651112">
    <property type="component" value="Unassembled WGS sequence"/>
</dbReference>
<dbReference type="InterPro" id="IPR014327">
    <property type="entry name" value="RNA_pol_sigma70_bacteroid"/>
</dbReference>
<dbReference type="InterPro" id="IPR013325">
    <property type="entry name" value="RNA_pol_sigma_r2"/>
</dbReference>
<evidence type="ECO:0000313" key="7">
    <source>
        <dbReference type="EMBL" id="MBD1423729.1"/>
    </source>
</evidence>
<reference evidence="7 8" key="1">
    <citation type="submission" date="2020-08" db="EMBL/GenBank/DDBJ databases">
        <title>Sphingobacterium sp. DN00404 isolated from aquaculture water.</title>
        <authorList>
            <person name="Zhang M."/>
        </authorList>
    </citation>
    <scope>NUCLEOTIDE SEQUENCE [LARGE SCALE GENOMIC DNA]</scope>
    <source>
        <strain evidence="7 8">KCTC 42746</strain>
    </source>
</reference>
<name>A0ABR7XXD5_9SPHI</name>
<protein>
    <submittedName>
        <fullName evidence="7">RNA polymerase sigma-70 factor</fullName>
    </submittedName>
</protein>
<proteinExistence type="inferred from homology"/>
<evidence type="ECO:0000256" key="3">
    <source>
        <dbReference type="ARBA" id="ARBA00023082"/>
    </source>
</evidence>
<keyword evidence="2" id="KW-0805">Transcription regulation</keyword>
<dbReference type="RefSeq" id="WP_190315507.1">
    <property type="nucleotide sequence ID" value="NZ_JACNYL010000006.1"/>
</dbReference>
<gene>
    <name evidence="7" type="ORF">H8B21_19380</name>
</gene>
<evidence type="ECO:0000259" key="5">
    <source>
        <dbReference type="Pfam" id="PF04542"/>
    </source>
</evidence>
<dbReference type="InterPro" id="IPR039425">
    <property type="entry name" value="RNA_pol_sigma-70-like"/>
</dbReference>
<comment type="similarity">
    <text evidence="1">Belongs to the sigma-70 factor family. ECF subfamily.</text>
</comment>
<dbReference type="InterPro" id="IPR007627">
    <property type="entry name" value="RNA_pol_sigma70_r2"/>
</dbReference>
<keyword evidence="4" id="KW-0804">Transcription</keyword>
<dbReference type="InterPro" id="IPR013324">
    <property type="entry name" value="RNA_pol_sigma_r3/r4-like"/>
</dbReference>
<evidence type="ECO:0000256" key="2">
    <source>
        <dbReference type="ARBA" id="ARBA00023015"/>
    </source>
</evidence>
<dbReference type="PANTHER" id="PTHR43133">
    <property type="entry name" value="RNA POLYMERASE ECF-TYPE SIGMA FACTO"/>
    <property type="match status" value="1"/>
</dbReference>
<dbReference type="Pfam" id="PF04542">
    <property type="entry name" value="Sigma70_r2"/>
    <property type="match status" value="1"/>
</dbReference>
<keyword evidence="8" id="KW-1185">Reference proteome</keyword>
<dbReference type="Gene3D" id="1.10.1740.10">
    <property type="match status" value="1"/>
</dbReference>
<dbReference type="InterPro" id="IPR036388">
    <property type="entry name" value="WH-like_DNA-bd_sf"/>
</dbReference>
<feature type="domain" description="RNA polymerase sigma-70 region 2" evidence="5">
    <location>
        <begin position="19"/>
        <end position="86"/>
    </location>
</feature>
<dbReference type="Gene3D" id="1.10.10.10">
    <property type="entry name" value="Winged helix-like DNA-binding domain superfamily/Winged helix DNA-binding domain"/>
    <property type="match status" value="1"/>
</dbReference>
<evidence type="ECO:0000313" key="8">
    <source>
        <dbReference type="Proteomes" id="UP000651112"/>
    </source>
</evidence>
<dbReference type="PANTHER" id="PTHR43133:SF46">
    <property type="entry name" value="RNA POLYMERASE SIGMA-70 FACTOR ECF SUBFAMILY"/>
    <property type="match status" value="1"/>
</dbReference>
<feature type="domain" description="RNA polymerase sigma factor 70 region 4 type 2" evidence="6">
    <location>
        <begin position="118"/>
        <end position="168"/>
    </location>
</feature>
<dbReference type="NCBIfam" id="TIGR02985">
    <property type="entry name" value="Sig70_bacteroi1"/>
    <property type="match status" value="1"/>
</dbReference>
<accession>A0ABR7XXD5</accession>
<dbReference type="SUPFAM" id="SSF88659">
    <property type="entry name" value="Sigma3 and sigma4 domains of RNA polymerase sigma factors"/>
    <property type="match status" value="1"/>
</dbReference>
<dbReference type="InterPro" id="IPR014284">
    <property type="entry name" value="RNA_pol_sigma-70_dom"/>
</dbReference>